<keyword evidence="8" id="KW-0963">Cytoplasm</keyword>
<dbReference type="GO" id="GO:0004592">
    <property type="term" value="F:pantoate-beta-alanine ligase activity"/>
    <property type="evidence" value="ECO:0007669"/>
    <property type="project" value="UniProtKB-UniRule"/>
</dbReference>
<evidence type="ECO:0000256" key="6">
    <source>
        <dbReference type="ARBA" id="ARBA00022840"/>
    </source>
</evidence>
<proteinExistence type="inferred from homology"/>
<feature type="binding site" evidence="8">
    <location>
        <begin position="27"/>
        <end position="34"/>
    </location>
    <ligand>
        <name>ATP</name>
        <dbReference type="ChEBI" id="CHEBI:30616"/>
    </ligand>
</feature>
<dbReference type="KEGG" id="pmet:G4Y79_18500"/>
<protein>
    <recommendedName>
        <fullName evidence="8">Pantothenate synthetase</fullName>
        <shortName evidence="8">PS</shortName>
        <ecNumber evidence="8">6.3.2.1</ecNumber>
    </recommendedName>
    <alternativeName>
        <fullName evidence="8">Pantoate--beta-alanine ligase</fullName>
    </alternativeName>
    <alternativeName>
        <fullName evidence="8">Pantoate-activating enzyme</fullName>
    </alternativeName>
</protein>
<dbReference type="PANTHER" id="PTHR21299:SF1">
    <property type="entry name" value="PANTOATE--BETA-ALANINE LIGASE"/>
    <property type="match status" value="1"/>
</dbReference>
<dbReference type="GO" id="GO:0005829">
    <property type="term" value="C:cytosol"/>
    <property type="evidence" value="ECO:0007669"/>
    <property type="project" value="TreeGrafter"/>
</dbReference>
<dbReference type="Pfam" id="PF02569">
    <property type="entry name" value="Pantoate_ligase"/>
    <property type="match status" value="1"/>
</dbReference>
<dbReference type="NCBIfam" id="TIGR00018">
    <property type="entry name" value="panC"/>
    <property type="match status" value="1"/>
</dbReference>
<keyword evidence="4 8" id="KW-0566">Pantothenate biosynthesis</keyword>
<evidence type="ECO:0000256" key="8">
    <source>
        <dbReference type="HAMAP-Rule" id="MF_00158"/>
    </source>
</evidence>
<dbReference type="Gene3D" id="3.40.50.620">
    <property type="entry name" value="HUPs"/>
    <property type="match status" value="1"/>
</dbReference>
<feature type="active site" description="Proton donor" evidence="8">
    <location>
        <position position="34"/>
    </location>
</feature>
<evidence type="ECO:0000313" key="10">
    <source>
        <dbReference type="Proteomes" id="UP000594468"/>
    </source>
</evidence>
<reference evidence="9 10" key="1">
    <citation type="submission" date="2020-02" db="EMBL/GenBank/DDBJ databases">
        <authorList>
            <person name="Zheng R.K."/>
            <person name="Sun C.M."/>
        </authorList>
    </citation>
    <scope>NUCLEOTIDE SEQUENCE [LARGE SCALE GENOMIC DNA]</scope>
    <source>
        <strain evidence="10">rifampicinis</strain>
    </source>
</reference>
<accession>A0A7S8E7A8</accession>
<feature type="binding site" evidence="8">
    <location>
        <begin position="181"/>
        <end position="184"/>
    </location>
    <ligand>
        <name>ATP</name>
        <dbReference type="ChEBI" id="CHEBI:30616"/>
    </ligand>
</feature>
<dbReference type="AlphaFoldDB" id="A0A7S8E7A8"/>
<dbReference type="Gene3D" id="3.30.1300.10">
    <property type="entry name" value="Pantoate-beta-alanine ligase, C-terminal domain"/>
    <property type="match status" value="1"/>
</dbReference>
<evidence type="ECO:0000256" key="2">
    <source>
        <dbReference type="ARBA" id="ARBA00009256"/>
    </source>
</evidence>
<organism evidence="9 10">
    <name type="scientific">Phototrophicus methaneseepsis</name>
    <dbReference type="NCBI Taxonomy" id="2710758"/>
    <lineage>
        <taxon>Bacteria</taxon>
        <taxon>Bacillati</taxon>
        <taxon>Chloroflexota</taxon>
        <taxon>Candidatus Thermofontia</taxon>
        <taxon>Phototrophicales</taxon>
        <taxon>Phototrophicaceae</taxon>
        <taxon>Phototrophicus</taxon>
    </lineage>
</organism>
<keyword evidence="5 8" id="KW-0547">Nucleotide-binding</keyword>
<evidence type="ECO:0000256" key="5">
    <source>
        <dbReference type="ARBA" id="ARBA00022741"/>
    </source>
</evidence>
<evidence type="ECO:0000256" key="7">
    <source>
        <dbReference type="ARBA" id="ARBA00048258"/>
    </source>
</evidence>
<dbReference type="GO" id="GO:0015940">
    <property type="term" value="P:pantothenate biosynthetic process"/>
    <property type="evidence" value="ECO:0007669"/>
    <property type="project" value="UniProtKB-UniRule"/>
</dbReference>
<comment type="miscellaneous">
    <text evidence="8">The reaction proceeds by a bi uni uni bi ping pong mechanism.</text>
</comment>
<dbReference type="InterPro" id="IPR003721">
    <property type="entry name" value="Pantoate_ligase"/>
</dbReference>
<dbReference type="Proteomes" id="UP000594468">
    <property type="component" value="Chromosome"/>
</dbReference>
<feature type="binding site" evidence="8">
    <location>
        <position position="58"/>
    </location>
    <ligand>
        <name>(R)-pantoate</name>
        <dbReference type="ChEBI" id="CHEBI:15980"/>
    </ligand>
</feature>
<evidence type="ECO:0000256" key="3">
    <source>
        <dbReference type="ARBA" id="ARBA00022598"/>
    </source>
</evidence>
<dbReference type="FunFam" id="3.40.50.620:FF:000013">
    <property type="entry name" value="Pantothenate synthetase"/>
    <property type="match status" value="1"/>
</dbReference>
<comment type="caution">
    <text evidence="8">Lacks conserved residue(s) required for the propagation of feature annotation.</text>
</comment>
<evidence type="ECO:0000256" key="1">
    <source>
        <dbReference type="ARBA" id="ARBA00004990"/>
    </source>
</evidence>
<dbReference type="HAMAP" id="MF_00158">
    <property type="entry name" value="PanC"/>
    <property type="match status" value="1"/>
</dbReference>
<dbReference type="UniPathway" id="UPA00028">
    <property type="reaction ID" value="UER00005"/>
</dbReference>
<evidence type="ECO:0000313" key="9">
    <source>
        <dbReference type="EMBL" id="QPC81662.1"/>
    </source>
</evidence>
<dbReference type="InterPro" id="IPR014729">
    <property type="entry name" value="Rossmann-like_a/b/a_fold"/>
</dbReference>
<evidence type="ECO:0000256" key="4">
    <source>
        <dbReference type="ARBA" id="ARBA00022655"/>
    </source>
</evidence>
<keyword evidence="6 8" id="KW-0067">ATP-binding</keyword>
<dbReference type="PANTHER" id="PTHR21299">
    <property type="entry name" value="CYTIDYLATE KINASE/PANTOATE-BETA-ALANINE LIGASE"/>
    <property type="match status" value="1"/>
</dbReference>
<keyword evidence="3 8" id="KW-0436">Ligase</keyword>
<dbReference type="RefSeq" id="WP_195169733.1">
    <property type="nucleotide sequence ID" value="NZ_CP062983.1"/>
</dbReference>
<comment type="subcellular location">
    <subcellularLocation>
        <location evidence="8">Cytoplasm</location>
    </subcellularLocation>
</comment>
<dbReference type="GO" id="GO:0005524">
    <property type="term" value="F:ATP binding"/>
    <property type="evidence" value="ECO:0007669"/>
    <property type="project" value="UniProtKB-KW"/>
</dbReference>
<comment type="subunit">
    <text evidence="8">Homodimer.</text>
</comment>
<dbReference type="EMBL" id="CP062983">
    <property type="protein sequence ID" value="QPC81662.1"/>
    <property type="molecule type" value="Genomic_DNA"/>
</dbReference>
<dbReference type="CDD" id="cd00560">
    <property type="entry name" value="PanC"/>
    <property type="match status" value="1"/>
</dbReference>
<dbReference type="EC" id="6.3.2.1" evidence="8"/>
<dbReference type="InterPro" id="IPR042176">
    <property type="entry name" value="Pantoate_ligase_C"/>
</dbReference>
<comment type="similarity">
    <text evidence="2 8">Belongs to the pantothenate synthetase family.</text>
</comment>
<gene>
    <name evidence="8" type="primary">panC</name>
    <name evidence="9" type="ORF">G4Y79_18500</name>
</gene>
<sequence length="294" mass="32379">MQVIDNIAELRSVRGALQGRIGLVPTMGYLHEGHLSLVRAARAENDAVIATIFINPTQFSAHEDLSTYPRDMPHDLAMLEAEGVNVVFTPTPEMMYPPRYQTYVSVEQVTQGREGATRPEHFRGVTTIVSKLFNLTQPDTAYFGQKDAQQVVVIRQMVRDLNFPLQIFVCPITREHDGLAMSSRNVYLNETERQAATALSRAWQAAGALYEQGTRDPDALRQAAETIIKAEPLAQLDYISLAHANTLEEATAPSNTPLLLSLAAQVGKPRLLDNCLLPLSLNTREGATKTLGIG</sequence>
<comment type="catalytic activity">
    <reaction evidence="7 8">
        <text>(R)-pantoate + beta-alanine + ATP = (R)-pantothenate + AMP + diphosphate + H(+)</text>
        <dbReference type="Rhea" id="RHEA:10912"/>
        <dbReference type="ChEBI" id="CHEBI:15378"/>
        <dbReference type="ChEBI" id="CHEBI:15980"/>
        <dbReference type="ChEBI" id="CHEBI:29032"/>
        <dbReference type="ChEBI" id="CHEBI:30616"/>
        <dbReference type="ChEBI" id="CHEBI:33019"/>
        <dbReference type="ChEBI" id="CHEBI:57966"/>
        <dbReference type="ChEBI" id="CHEBI:456215"/>
        <dbReference type="EC" id="6.3.2.1"/>
    </reaction>
</comment>
<feature type="binding site" evidence="8">
    <location>
        <begin position="144"/>
        <end position="147"/>
    </location>
    <ligand>
        <name>ATP</name>
        <dbReference type="ChEBI" id="CHEBI:30616"/>
    </ligand>
</feature>
<feature type="binding site" evidence="8">
    <location>
        <position position="58"/>
    </location>
    <ligand>
        <name>beta-alanine</name>
        <dbReference type="ChEBI" id="CHEBI:57966"/>
    </ligand>
</feature>
<comment type="function">
    <text evidence="8">Catalyzes the condensation of pantoate with beta-alanine in an ATP-dependent reaction via a pantoyl-adenylate intermediate.</text>
</comment>
<comment type="pathway">
    <text evidence="1 8">Cofactor biosynthesis; (R)-pantothenate biosynthesis; (R)-pantothenate from (R)-pantoate and beta-alanine: step 1/1.</text>
</comment>
<feature type="binding site" evidence="8">
    <location>
        <position position="150"/>
    </location>
    <ligand>
        <name>(R)-pantoate</name>
        <dbReference type="ChEBI" id="CHEBI:15980"/>
    </ligand>
</feature>
<name>A0A7S8E7A8_9CHLR</name>
<dbReference type="SUPFAM" id="SSF52374">
    <property type="entry name" value="Nucleotidylyl transferase"/>
    <property type="match status" value="1"/>
</dbReference>
<keyword evidence="10" id="KW-1185">Reference proteome</keyword>